<evidence type="ECO:0000313" key="2">
    <source>
        <dbReference type="Proteomes" id="UP000006727"/>
    </source>
</evidence>
<dbReference type="GO" id="GO:0015267">
    <property type="term" value="F:channel activity"/>
    <property type="evidence" value="ECO:0007669"/>
    <property type="project" value="InterPro"/>
</dbReference>
<reference evidence="1 2" key="2">
    <citation type="journal article" date="2018" name="Plant J.">
        <title>The Physcomitrella patens chromosome-scale assembly reveals moss genome structure and evolution.</title>
        <authorList>
            <person name="Lang D."/>
            <person name="Ullrich K.K."/>
            <person name="Murat F."/>
            <person name="Fuchs J."/>
            <person name="Jenkins J."/>
            <person name="Haas F.B."/>
            <person name="Piednoel M."/>
            <person name="Gundlach H."/>
            <person name="Van Bel M."/>
            <person name="Meyberg R."/>
            <person name="Vives C."/>
            <person name="Morata J."/>
            <person name="Symeonidi A."/>
            <person name="Hiss M."/>
            <person name="Muchero W."/>
            <person name="Kamisugi Y."/>
            <person name="Saleh O."/>
            <person name="Blanc G."/>
            <person name="Decker E.L."/>
            <person name="van Gessel N."/>
            <person name="Grimwood J."/>
            <person name="Hayes R.D."/>
            <person name="Graham S.W."/>
            <person name="Gunter L.E."/>
            <person name="McDaniel S.F."/>
            <person name="Hoernstein S.N.W."/>
            <person name="Larsson A."/>
            <person name="Li F.W."/>
            <person name="Perroud P.F."/>
            <person name="Phillips J."/>
            <person name="Ranjan P."/>
            <person name="Rokshar D.S."/>
            <person name="Rothfels C.J."/>
            <person name="Schneider L."/>
            <person name="Shu S."/>
            <person name="Stevenson D.W."/>
            <person name="Thummler F."/>
            <person name="Tillich M."/>
            <person name="Villarreal Aguilar J.C."/>
            <person name="Widiez T."/>
            <person name="Wong G.K."/>
            <person name="Wymore A."/>
            <person name="Zhang Y."/>
            <person name="Zimmer A.D."/>
            <person name="Quatrano R.S."/>
            <person name="Mayer K.F.X."/>
            <person name="Goodstein D."/>
            <person name="Casacuberta J.M."/>
            <person name="Vandepoele K."/>
            <person name="Reski R."/>
            <person name="Cuming A.C."/>
            <person name="Tuskan G.A."/>
            <person name="Maumus F."/>
            <person name="Salse J."/>
            <person name="Schmutz J."/>
            <person name="Rensing S.A."/>
        </authorList>
    </citation>
    <scope>NUCLEOTIDE SEQUENCE [LARGE SCALE GENOMIC DNA]</scope>
    <source>
        <strain evidence="1 2">cv. Gransden 2004</strain>
    </source>
</reference>
<accession>A0A7I4CMR9</accession>
<dbReference type="InterPro" id="IPR015926">
    <property type="entry name" value="Cytolysin/lectin"/>
</dbReference>
<dbReference type="GO" id="GO:0006812">
    <property type="term" value="P:monoatomic cation transport"/>
    <property type="evidence" value="ECO:0007669"/>
    <property type="project" value="InterPro"/>
</dbReference>
<sequence>MGLQFSETIMVIITLTVPFWQKTARMAAAIIPGADVSIKTLQIIVEGIIGVDRKIAIAFTNLTDIMLSKFHWKPYAGLHPITAWQNEDKTVHVMWSVPFDYNLYSNWWNVAVVDGCQSPDSNVHENLYNGSRRMPYPNKPDKSISNESNSFWVLGYMSNDGQATLYMKLVATNYIPTSSCLELSY</sequence>
<dbReference type="Proteomes" id="UP000006727">
    <property type="component" value="Chromosome 25"/>
</dbReference>
<reference evidence="1 2" key="1">
    <citation type="journal article" date="2008" name="Science">
        <title>The Physcomitrella genome reveals evolutionary insights into the conquest of land by plants.</title>
        <authorList>
            <person name="Rensing S."/>
            <person name="Lang D."/>
            <person name="Zimmer A."/>
            <person name="Terry A."/>
            <person name="Salamov A."/>
            <person name="Shapiro H."/>
            <person name="Nishiyama T."/>
            <person name="Perroud P.-F."/>
            <person name="Lindquist E."/>
            <person name="Kamisugi Y."/>
            <person name="Tanahashi T."/>
            <person name="Sakakibara K."/>
            <person name="Fujita T."/>
            <person name="Oishi K."/>
            <person name="Shin-I T."/>
            <person name="Kuroki Y."/>
            <person name="Toyoda A."/>
            <person name="Suzuki Y."/>
            <person name="Hashimoto A."/>
            <person name="Yamaguchi K."/>
            <person name="Sugano A."/>
            <person name="Kohara Y."/>
            <person name="Fujiyama A."/>
            <person name="Anterola A."/>
            <person name="Aoki S."/>
            <person name="Ashton N."/>
            <person name="Barbazuk W.B."/>
            <person name="Barker E."/>
            <person name="Bennetzen J."/>
            <person name="Bezanilla M."/>
            <person name="Blankenship R."/>
            <person name="Cho S.H."/>
            <person name="Dutcher S."/>
            <person name="Estelle M."/>
            <person name="Fawcett J.A."/>
            <person name="Gundlach H."/>
            <person name="Hanada K."/>
            <person name="Heyl A."/>
            <person name="Hicks K.A."/>
            <person name="Hugh J."/>
            <person name="Lohr M."/>
            <person name="Mayer K."/>
            <person name="Melkozernov A."/>
            <person name="Murata T."/>
            <person name="Nelson D."/>
            <person name="Pils B."/>
            <person name="Prigge M."/>
            <person name="Reiss B."/>
            <person name="Renner T."/>
            <person name="Rombauts S."/>
            <person name="Rushton P."/>
            <person name="Sanderfoot A."/>
            <person name="Schween G."/>
            <person name="Shiu S.-H."/>
            <person name="Stueber K."/>
            <person name="Theodoulou F.L."/>
            <person name="Tu H."/>
            <person name="Van de Peer Y."/>
            <person name="Verrier P.J."/>
            <person name="Waters E."/>
            <person name="Wood A."/>
            <person name="Yang L."/>
            <person name="Cove D."/>
            <person name="Cuming A."/>
            <person name="Hasebe M."/>
            <person name="Lucas S."/>
            <person name="Mishler D.B."/>
            <person name="Reski R."/>
            <person name="Grigoriev I."/>
            <person name="Quatrano R.S."/>
            <person name="Boore J.L."/>
        </authorList>
    </citation>
    <scope>NUCLEOTIDE SEQUENCE [LARGE SCALE GENOMIC DNA]</scope>
    <source>
        <strain evidence="1 2">cv. Gransden 2004</strain>
    </source>
</reference>
<dbReference type="Pfam" id="PF06369">
    <property type="entry name" value="Anemone_cytotox"/>
    <property type="match status" value="1"/>
</dbReference>
<proteinExistence type="predicted"/>
<organism evidence="1 2">
    <name type="scientific">Physcomitrium patens</name>
    <name type="common">Spreading-leaved earth moss</name>
    <name type="synonym">Physcomitrella patens</name>
    <dbReference type="NCBI Taxonomy" id="3218"/>
    <lineage>
        <taxon>Eukaryota</taxon>
        <taxon>Viridiplantae</taxon>
        <taxon>Streptophyta</taxon>
        <taxon>Embryophyta</taxon>
        <taxon>Bryophyta</taxon>
        <taxon>Bryophytina</taxon>
        <taxon>Bryopsida</taxon>
        <taxon>Funariidae</taxon>
        <taxon>Funariales</taxon>
        <taxon>Funariaceae</taxon>
        <taxon>Physcomitrium</taxon>
    </lineage>
</organism>
<dbReference type="GO" id="GO:0046930">
    <property type="term" value="C:pore complex"/>
    <property type="evidence" value="ECO:0007669"/>
    <property type="project" value="InterPro"/>
</dbReference>
<dbReference type="InterPro" id="IPR009104">
    <property type="entry name" value="Anemon_actinoporin-like"/>
</dbReference>
<dbReference type="GO" id="GO:0051715">
    <property type="term" value="P:cytolysis in another organism"/>
    <property type="evidence" value="ECO:0007669"/>
    <property type="project" value="InterPro"/>
</dbReference>
<dbReference type="Gene3D" id="2.60.270.20">
    <property type="entry name" value="Cytolysin/lectin"/>
    <property type="match status" value="1"/>
</dbReference>
<dbReference type="PANTHER" id="PTHR40388:SF1">
    <property type="entry name" value="BRYOPORIN"/>
    <property type="match status" value="1"/>
</dbReference>
<protein>
    <submittedName>
        <fullName evidence="1">Uncharacterized protein</fullName>
    </submittedName>
</protein>
<reference evidence="1" key="3">
    <citation type="submission" date="2020-12" db="UniProtKB">
        <authorList>
            <consortium name="EnsemblPlants"/>
        </authorList>
    </citation>
    <scope>IDENTIFICATION</scope>
</reference>
<dbReference type="SUPFAM" id="SSF63724">
    <property type="entry name" value="Cytolysin/lectin"/>
    <property type="match status" value="1"/>
</dbReference>
<dbReference type="EnsemblPlants" id="Pp3c25_11630V3.2">
    <property type="protein sequence ID" value="Pp3c25_11630V3.2"/>
    <property type="gene ID" value="Pp3c25_11630"/>
</dbReference>
<dbReference type="Gramene" id="Pp3c25_11630V3.2">
    <property type="protein sequence ID" value="Pp3c25_11630V3.2"/>
    <property type="gene ID" value="Pp3c25_11630"/>
</dbReference>
<name>A0A7I4CMR9_PHYPA</name>
<dbReference type="GO" id="GO:0046931">
    <property type="term" value="P:pore complex assembly"/>
    <property type="evidence" value="ECO:0007669"/>
    <property type="project" value="InterPro"/>
</dbReference>
<keyword evidence="2" id="KW-1185">Reference proteome</keyword>
<dbReference type="EMBL" id="ABEU02000025">
    <property type="status" value="NOT_ANNOTATED_CDS"/>
    <property type="molecule type" value="Genomic_DNA"/>
</dbReference>
<dbReference type="PANTHER" id="PTHR40388">
    <property type="entry name" value="BRYOPORIN"/>
    <property type="match status" value="1"/>
</dbReference>
<evidence type="ECO:0000313" key="1">
    <source>
        <dbReference type="EnsemblPlants" id="Pp3c25_11630V3.2"/>
    </source>
</evidence>
<dbReference type="AlphaFoldDB" id="A0A7I4CMR9"/>
<dbReference type="InterPro" id="IPR050677">
    <property type="entry name" value="Actinoporin_PFT"/>
</dbReference>